<proteinExistence type="predicted"/>
<dbReference type="GO" id="GO:0003700">
    <property type="term" value="F:DNA-binding transcription factor activity"/>
    <property type="evidence" value="ECO:0007669"/>
    <property type="project" value="TreeGrafter"/>
</dbReference>
<dbReference type="InterPro" id="IPR009057">
    <property type="entry name" value="Homeodomain-like_sf"/>
</dbReference>
<dbReference type="Gene3D" id="1.10.357.10">
    <property type="entry name" value="Tetracycline Repressor, domain 2"/>
    <property type="match status" value="1"/>
</dbReference>
<evidence type="ECO:0000256" key="1">
    <source>
        <dbReference type="ARBA" id="ARBA00022491"/>
    </source>
</evidence>
<dbReference type="InterPro" id="IPR001647">
    <property type="entry name" value="HTH_TetR"/>
</dbReference>
<dbReference type="RefSeq" id="WP_116616993.1">
    <property type="nucleotide sequence ID" value="NZ_QENY01000017.1"/>
</dbReference>
<evidence type="ECO:0000313" key="7">
    <source>
        <dbReference type="EMBL" id="PVX50605.1"/>
    </source>
</evidence>
<keyword evidence="4" id="KW-0804">Transcription</keyword>
<feature type="domain" description="HTH tetR-type" evidence="6">
    <location>
        <begin position="12"/>
        <end position="72"/>
    </location>
</feature>
<dbReference type="PANTHER" id="PTHR30055">
    <property type="entry name" value="HTH-TYPE TRANSCRIPTIONAL REGULATOR RUTR"/>
    <property type="match status" value="1"/>
</dbReference>
<dbReference type="GO" id="GO:0000976">
    <property type="term" value="F:transcription cis-regulatory region binding"/>
    <property type="evidence" value="ECO:0007669"/>
    <property type="project" value="TreeGrafter"/>
</dbReference>
<dbReference type="SUPFAM" id="SSF46689">
    <property type="entry name" value="Homeodomain-like"/>
    <property type="match status" value="1"/>
</dbReference>
<dbReference type="OrthoDB" id="881297at2"/>
<dbReference type="PANTHER" id="PTHR30055:SF175">
    <property type="entry name" value="HTH-TYPE TRANSCRIPTIONAL REPRESSOR KSTR2"/>
    <property type="match status" value="1"/>
</dbReference>
<reference evidence="7 8" key="1">
    <citation type="submission" date="2018-05" db="EMBL/GenBank/DDBJ databases">
        <title>Genomic Encyclopedia of Type Strains, Phase IV (KMG-IV): sequencing the most valuable type-strain genomes for metagenomic binning, comparative biology and taxonomic classification.</title>
        <authorList>
            <person name="Goeker M."/>
        </authorList>
    </citation>
    <scope>NUCLEOTIDE SEQUENCE [LARGE SCALE GENOMIC DNA]</scope>
    <source>
        <strain evidence="7 8">DSM 100333</strain>
    </source>
</reference>
<accession>A0A2U0U2U3</accession>
<dbReference type="InterPro" id="IPR036271">
    <property type="entry name" value="Tet_transcr_reg_TetR-rel_C_sf"/>
</dbReference>
<dbReference type="InterPro" id="IPR050109">
    <property type="entry name" value="HTH-type_TetR-like_transc_reg"/>
</dbReference>
<dbReference type="SUPFAM" id="SSF48498">
    <property type="entry name" value="Tetracyclin repressor-like, C-terminal domain"/>
    <property type="match status" value="1"/>
</dbReference>
<organism evidence="7 8">
    <name type="scientific">Hallella colorans</name>
    <dbReference type="NCBI Taxonomy" id="1703337"/>
    <lineage>
        <taxon>Bacteria</taxon>
        <taxon>Pseudomonadati</taxon>
        <taxon>Bacteroidota</taxon>
        <taxon>Bacteroidia</taxon>
        <taxon>Bacteroidales</taxon>
        <taxon>Prevotellaceae</taxon>
        <taxon>Hallella</taxon>
    </lineage>
</organism>
<evidence type="ECO:0000256" key="2">
    <source>
        <dbReference type="ARBA" id="ARBA00023015"/>
    </source>
</evidence>
<keyword evidence="8" id="KW-1185">Reference proteome</keyword>
<keyword evidence="2" id="KW-0805">Transcription regulation</keyword>
<comment type="caution">
    <text evidence="7">The sequence shown here is derived from an EMBL/GenBank/DDBJ whole genome shotgun (WGS) entry which is preliminary data.</text>
</comment>
<keyword evidence="1" id="KW-0678">Repressor</keyword>
<name>A0A2U0U2U3_9BACT</name>
<evidence type="ECO:0000313" key="8">
    <source>
        <dbReference type="Proteomes" id="UP000245870"/>
    </source>
</evidence>
<dbReference type="EMBL" id="QENY01000017">
    <property type="protein sequence ID" value="PVX50605.1"/>
    <property type="molecule type" value="Genomic_DNA"/>
</dbReference>
<dbReference type="AlphaFoldDB" id="A0A2U0U2U3"/>
<evidence type="ECO:0000256" key="3">
    <source>
        <dbReference type="ARBA" id="ARBA00023125"/>
    </source>
</evidence>
<protein>
    <submittedName>
        <fullName evidence="7">TetR family transcriptional regulator</fullName>
    </submittedName>
</protein>
<dbReference type="Pfam" id="PF00440">
    <property type="entry name" value="TetR_N"/>
    <property type="match status" value="1"/>
</dbReference>
<gene>
    <name evidence="7" type="ORF">C7379_1171</name>
</gene>
<dbReference type="Proteomes" id="UP000245870">
    <property type="component" value="Unassembled WGS sequence"/>
</dbReference>
<keyword evidence="3 5" id="KW-0238">DNA-binding</keyword>
<evidence type="ECO:0000256" key="4">
    <source>
        <dbReference type="ARBA" id="ARBA00023163"/>
    </source>
</evidence>
<dbReference type="PROSITE" id="PS50977">
    <property type="entry name" value="HTH_TETR_2"/>
    <property type="match status" value="1"/>
</dbReference>
<evidence type="ECO:0000256" key="5">
    <source>
        <dbReference type="PROSITE-ProRule" id="PRU00335"/>
    </source>
</evidence>
<feature type="DNA-binding region" description="H-T-H motif" evidence="5">
    <location>
        <begin position="35"/>
        <end position="54"/>
    </location>
</feature>
<dbReference type="Gene3D" id="1.10.10.60">
    <property type="entry name" value="Homeodomain-like"/>
    <property type="match status" value="1"/>
</dbReference>
<evidence type="ECO:0000259" key="6">
    <source>
        <dbReference type="PROSITE" id="PS50977"/>
    </source>
</evidence>
<sequence length="211" mass="25609">MNKTITPNEYRQELRQRLLRIAMREFRSKGIKAVKMDDIANILSVSKRTMYETFENKEHLLMESVKAEYDGFDRHMQAFAAEKERHVIDFILETYRLHMESLEDTVPNYYADLRKYPEVLAWMEERHNEFQERTCRFFEEGVRQGYFRQDVNYELIYRVTTGSLIYIMENQMYKQYDLKQIFRDIVMLYFRGLCTKKGIIELDNQILALSQ</sequence>